<protein>
    <recommendedName>
        <fullName evidence="2">Lipoyl-binding domain-containing protein</fullName>
    </recommendedName>
</protein>
<dbReference type="InterPro" id="IPR045257">
    <property type="entry name" value="E2/Pdx1"/>
</dbReference>
<evidence type="ECO:0000313" key="3">
    <source>
        <dbReference type="EMBL" id="EKU94347.1"/>
    </source>
</evidence>
<dbReference type="HOGENOM" id="CLU_016733_7_6_9"/>
<dbReference type="RefSeq" id="WP_003776184.1">
    <property type="nucleotide sequence ID" value="NZ_JH992957.1"/>
</dbReference>
<dbReference type="eggNOG" id="COG0508">
    <property type="taxonomic scope" value="Bacteria"/>
</dbReference>
<dbReference type="Proteomes" id="UP000009875">
    <property type="component" value="Unassembled WGS sequence"/>
</dbReference>
<dbReference type="InterPro" id="IPR011053">
    <property type="entry name" value="Single_hybrid_motif"/>
</dbReference>
<dbReference type="GO" id="GO:0045254">
    <property type="term" value="C:pyruvate dehydrogenase complex"/>
    <property type="evidence" value="ECO:0007669"/>
    <property type="project" value="InterPro"/>
</dbReference>
<dbReference type="OrthoDB" id="9805770at2"/>
<dbReference type="InterPro" id="IPR000089">
    <property type="entry name" value="Biotin_lipoyl"/>
</dbReference>
<comment type="caution">
    <text evidence="3">The sequence shown here is derived from an EMBL/GenBank/DDBJ whole genome shotgun (WGS) entry which is preliminary data.</text>
</comment>
<keyword evidence="4" id="KW-1185">Reference proteome</keyword>
<dbReference type="EMBL" id="AGXA01000002">
    <property type="protein sequence ID" value="EKU94347.1"/>
    <property type="molecule type" value="Genomic_DNA"/>
</dbReference>
<evidence type="ECO:0000259" key="2">
    <source>
        <dbReference type="PROSITE" id="PS50968"/>
    </source>
</evidence>
<dbReference type="GO" id="GO:0006086">
    <property type="term" value="P:pyruvate decarboxylation to acetyl-CoA"/>
    <property type="evidence" value="ECO:0007669"/>
    <property type="project" value="InterPro"/>
</dbReference>
<accession>K9ETS3</accession>
<reference evidence="3 4" key="1">
    <citation type="submission" date="2012-09" db="EMBL/GenBank/DDBJ databases">
        <title>The Genome Sequence of Alloiococcus otitis ATCC 51267.</title>
        <authorList>
            <consortium name="The Broad Institute Genome Sequencing Platform"/>
            <person name="Earl A."/>
            <person name="Ward D."/>
            <person name="Feldgarden M."/>
            <person name="Gevers D."/>
            <person name="Huys G."/>
            <person name="Walker B."/>
            <person name="Young S.K."/>
            <person name="Zeng Q."/>
            <person name="Gargeya S."/>
            <person name="Fitzgerald M."/>
            <person name="Haas B."/>
            <person name="Abouelleil A."/>
            <person name="Alvarado L."/>
            <person name="Arachchi H.M."/>
            <person name="Berlin A.M."/>
            <person name="Chapman S.B."/>
            <person name="Goldberg J."/>
            <person name="Griggs A."/>
            <person name="Gujja S."/>
            <person name="Hansen M."/>
            <person name="Howarth C."/>
            <person name="Imamovic A."/>
            <person name="Larimer J."/>
            <person name="McCowen C."/>
            <person name="Montmayeur A."/>
            <person name="Murphy C."/>
            <person name="Neiman D."/>
            <person name="Pearson M."/>
            <person name="Priest M."/>
            <person name="Roberts A."/>
            <person name="Saif S."/>
            <person name="Shea T."/>
            <person name="Sisk P."/>
            <person name="Sykes S."/>
            <person name="Wortman J."/>
            <person name="Nusbaum C."/>
            <person name="Birren B."/>
        </authorList>
    </citation>
    <scope>NUCLEOTIDE SEQUENCE [LARGE SCALE GENOMIC DNA]</scope>
    <source>
        <strain evidence="3 4">ATCC 51267</strain>
    </source>
</reference>
<feature type="domain" description="Lipoyl-binding" evidence="2">
    <location>
        <begin position="2"/>
        <end position="77"/>
    </location>
</feature>
<dbReference type="PANTHER" id="PTHR23151">
    <property type="entry name" value="DIHYDROLIPOAMIDE ACETYL/SUCCINYL-TRANSFERASE-RELATED"/>
    <property type="match status" value="1"/>
</dbReference>
<name>K9ETS3_9LACT</name>
<keyword evidence="1" id="KW-0450">Lipoyl</keyword>
<dbReference type="STRING" id="883081.HMPREF9698_00075"/>
<evidence type="ECO:0000313" key="4">
    <source>
        <dbReference type="Proteomes" id="UP000009875"/>
    </source>
</evidence>
<organism evidence="3 4">
    <name type="scientific">Alloiococcus otitis ATCC 51267</name>
    <dbReference type="NCBI Taxonomy" id="883081"/>
    <lineage>
        <taxon>Bacteria</taxon>
        <taxon>Bacillati</taxon>
        <taxon>Bacillota</taxon>
        <taxon>Bacilli</taxon>
        <taxon>Lactobacillales</taxon>
        <taxon>Carnobacteriaceae</taxon>
        <taxon>Alloiococcus</taxon>
    </lineage>
</organism>
<dbReference type="Pfam" id="PF00364">
    <property type="entry name" value="Biotin_lipoyl"/>
    <property type="match status" value="1"/>
</dbReference>
<proteinExistence type="predicted"/>
<dbReference type="InterPro" id="IPR003016">
    <property type="entry name" value="2-oxoA_DH_lipoyl-BS"/>
</dbReference>
<dbReference type="Gene3D" id="2.40.50.100">
    <property type="match status" value="1"/>
</dbReference>
<sequence length="88" mass="9707">MQKEVLFPKLSEKIENGVVISLRKEIGEEIHKGEVLYEVETDKAVHEIESTDCGTVLEFKVEEGDTVTVGDVIGTIDEDGVDKNGCKN</sequence>
<evidence type="ECO:0000256" key="1">
    <source>
        <dbReference type="ARBA" id="ARBA00022823"/>
    </source>
</evidence>
<dbReference type="CDD" id="cd06849">
    <property type="entry name" value="lipoyl_domain"/>
    <property type="match status" value="1"/>
</dbReference>
<dbReference type="SUPFAM" id="SSF51230">
    <property type="entry name" value="Single hybrid motif"/>
    <property type="match status" value="1"/>
</dbReference>
<dbReference type="AlphaFoldDB" id="K9ETS3"/>
<dbReference type="PROSITE" id="PS50968">
    <property type="entry name" value="BIOTINYL_LIPOYL"/>
    <property type="match status" value="1"/>
</dbReference>
<gene>
    <name evidence="3" type="ORF">HMPREF9698_00075</name>
</gene>
<dbReference type="PROSITE" id="PS00189">
    <property type="entry name" value="LIPOYL"/>
    <property type="match status" value="1"/>
</dbReference>
<dbReference type="PANTHER" id="PTHR23151:SF90">
    <property type="entry name" value="DIHYDROLIPOYLLYSINE-RESIDUE ACETYLTRANSFERASE COMPONENT OF PYRUVATE DEHYDROGENASE COMPLEX, MITOCHONDRIAL-RELATED"/>
    <property type="match status" value="1"/>
</dbReference>